<evidence type="ECO:0000313" key="1">
    <source>
        <dbReference type="EMBL" id="ETR69453.1"/>
    </source>
</evidence>
<reference evidence="2" key="1">
    <citation type="submission" date="2012-11" db="EMBL/GenBank/DDBJ databases">
        <authorList>
            <person name="Lucero-Rivera Y.E."/>
            <person name="Tovar-Ramirez D."/>
        </authorList>
    </citation>
    <scope>NUCLEOTIDE SEQUENCE [LARGE SCALE GENOMIC DNA]</scope>
    <source>
        <strain evidence="2">Araruama</strain>
    </source>
</reference>
<gene>
    <name evidence="1" type="ORF">OMM_09582</name>
</gene>
<protein>
    <submittedName>
        <fullName evidence="1">Uncharacterized protein</fullName>
    </submittedName>
</protein>
<dbReference type="EMBL" id="ATBP01000638">
    <property type="protein sequence ID" value="ETR69453.1"/>
    <property type="molecule type" value="Genomic_DNA"/>
</dbReference>
<name>A0A1V1P3S4_9BACT</name>
<dbReference type="AlphaFoldDB" id="A0A1V1P3S4"/>
<evidence type="ECO:0000313" key="2">
    <source>
        <dbReference type="Proteomes" id="UP000189670"/>
    </source>
</evidence>
<proteinExistence type="predicted"/>
<sequence>MAVDDLDLLYVKPDGDEEVKRLINYLNQLASESFFNVLATVRSEAFDKREKDIIPFRKIGNLDNESIQEIYQKHIELFNNKQPIFTDDALKYLLNCSDNCIGSFLKSCHSIFTDNYGWYARKGYIDKTVVKKQIEKEIKEHVNYRETSTQMIDIINTIQKQRTMEYTSEDSVPDVFLDRMLEKDSRNPDKYYLNKLYRDVIIEFNKNGD</sequence>
<organism evidence="1 2">
    <name type="scientific">Candidatus Magnetoglobus multicellularis str. Araruama</name>
    <dbReference type="NCBI Taxonomy" id="890399"/>
    <lineage>
        <taxon>Bacteria</taxon>
        <taxon>Pseudomonadati</taxon>
        <taxon>Thermodesulfobacteriota</taxon>
        <taxon>Desulfobacteria</taxon>
        <taxon>Desulfobacterales</taxon>
        <taxon>Desulfobacteraceae</taxon>
        <taxon>Candidatus Magnetoglobus</taxon>
    </lineage>
</organism>
<accession>A0A1V1P3S4</accession>
<dbReference type="Proteomes" id="UP000189670">
    <property type="component" value="Unassembled WGS sequence"/>
</dbReference>
<comment type="caution">
    <text evidence="1">The sequence shown here is derived from an EMBL/GenBank/DDBJ whole genome shotgun (WGS) entry which is preliminary data.</text>
</comment>